<name>A0A9N7VK90_PLEPL</name>
<dbReference type="Proteomes" id="UP001153269">
    <property type="component" value="Unassembled WGS sequence"/>
</dbReference>
<sequence>MALRLFSPHWDASRPPVSQQESPCPRVRAPGGGRSPPQLPGRAAPLLELLSRSVRVCVDPGGKGGARCDHMITIHLRSPKTKGAQKRRGEEEGKRPRGGQRDALMAGTPLSHSTFMARVCVSVRPGGPSPPERLGPKYAPLLRLLLSPRRGCSSLHLL</sequence>
<feature type="region of interest" description="Disordered" evidence="1">
    <location>
        <begin position="76"/>
        <end position="105"/>
    </location>
</feature>
<feature type="region of interest" description="Disordered" evidence="1">
    <location>
        <begin position="1"/>
        <end position="40"/>
    </location>
</feature>
<evidence type="ECO:0000313" key="2">
    <source>
        <dbReference type="EMBL" id="CAB1449921.1"/>
    </source>
</evidence>
<comment type="caution">
    <text evidence="2">The sequence shown here is derived from an EMBL/GenBank/DDBJ whole genome shotgun (WGS) entry which is preliminary data.</text>
</comment>
<accession>A0A9N7VK90</accession>
<protein>
    <submittedName>
        <fullName evidence="2">Uncharacterized protein</fullName>
    </submittedName>
</protein>
<evidence type="ECO:0000256" key="1">
    <source>
        <dbReference type="SAM" id="MobiDB-lite"/>
    </source>
</evidence>
<dbReference type="AlphaFoldDB" id="A0A9N7VK90"/>
<feature type="compositionally biased region" description="Basic residues" evidence="1">
    <location>
        <begin position="77"/>
        <end position="86"/>
    </location>
</feature>
<gene>
    <name evidence="2" type="ORF">PLEPLA_LOCUS37607</name>
</gene>
<dbReference type="EMBL" id="CADEAL010004033">
    <property type="protein sequence ID" value="CAB1449921.1"/>
    <property type="molecule type" value="Genomic_DNA"/>
</dbReference>
<reference evidence="2" key="1">
    <citation type="submission" date="2020-03" db="EMBL/GenBank/DDBJ databases">
        <authorList>
            <person name="Weist P."/>
        </authorList>
    </citation>
    <scope>NUCLEOTIDE SEQUENCE</scope>
</reference>
<organism evidence="2 3">
    <name type="scientific">Pleuronectes platessa</name>
    <name type="common">European plaice</name>
    <dbReference type="NCBI Taxonomy" id="8262"/>
    <lineage>
        <taxon>Eukaryota</taxon>
        <taxon>Metazoa</taxon>
        <taxon>Chordata</taxon>
        <taxon>Craniata</taxon>
        <taxon>Vertebrata</taxon>
        <taxon>Euteleostomi</taxon>
        <taxon>Actinopterygii</taxon>
        <taxon>Neopterygii</taxon>
        <taxon>Teleostei</taxon>
        <taxon>Neoteleostei</taxon>
        <taxon>Acanthomorphata</taxon>
        <taxon>Carangaria</taxon>
        <taxon>Pleuronectiformes</taxon>
        <taxon>Pleuronectoidei</taxon>
        <taxon>Pleuronectidae</taxon>
        <taxon>Pleuronectes</taxon>
    </lineage>
</organism>
<keyword evidence="3" id="KW-1185">Reference proteome</keyword>
<evidence type="ECO:0000313" key="3">
    <source>
        <dbReference type="Proteomes" id="UP001153269"/>
    </source>
</evidence>
<proteinExistence type="predicted"/>